<keyword evidence="6" id="KW-1185">Reference proteome</keyword>
<keyword evidence="3" id="KW-0732">Signal</keyword>
<gene>
    <name evidence="5" type="ORF">DFH94DRAFT_718277</name>
</gene>
<accession>A0A9P5N3F3</accession>
<dbReference type="Proteomes" id="UP000759537">
    <property type="component" value="Unassembled WGS sequence"/>
</dbReference>
<dbReference type="SUPFAM" id="SSF53474">
    <property type="entry name" value="alpha/beta-Hydrolases"/>
    <property type="match status" value="1"/>
</dbReference>
<proteinExistence type="inferred from homology"/>
<keyword evidence="1" id="KW-0378">Hydrolase</keyword>
<dbReference type="PANTHER" id="PTHR43329">
    <property type="entry name" value="EPOXIDE HYDROLASE"/>
    <property type="match status" value="1"/>
</dbReference>
<evidence type="ECO:0000313" key="5">
    <source>
        <dbReference type="EMBL" id="KAF8485096.1"/>
    </source>
</evidence>
<dbReference type="EMBL" id="WHVB01000003">
    <property type="protein sequence ID" value="KAF8485096.1"/>
    <property type="molecule type" value="Genomic_DNA"/>
</dbReference>
<protein>
    <submittedName>
        <fullName evidence="5">Alpha/beta-hydrolase</fullName>
    </submittedName>
</protein>
<dbReference type="GO" id="GO:0016787">
    <property type="term" value="F:hydrolase activity"/>
    <property type="evidence" value="ECO:0007669"/>
    <property type="project" value="UniProtKB-KW"/>
</dbReference>
<dbReference type="InterPro" id="IPR000639">
    <property type="entry name" value="Epox_hydrolase-like"/>
</dbReference>
<comment type="caution">
    <text evidence="5">The sequence shown here is derived from an EMBL/GenBank/DDBJ whole genome shotgun (WGS) entry which is preliminary data.</text>
</comment>
<feature type="chain" id="PRO_5040186259" evidence="3">
    <location>
        <begin position="21"/>
        <end position="366"/>
    </location>
</feature>
<name>A0A9P5N3F3_9AGAM</name>
<dbReference type="OrthoDB" id="408373at2759"/>
<evidence type="ECO:0000256" key="1">
    <source>
        <dbReference type="ARBA" id="ARBA00022801"/>
    </source>
</evidence>
<dbReference type="AlphaFoldDB" id="A0A9P5N3F3"/>
<dbReference type="InterPro" id="IPR029058">
    <property type="entry name" value="AB_hydrolase_fold"/>
</dbReference>
<feature type="signal peptide" evidence="3">
    <location>
        <begin position="1"/>
        <end position="20"/>
    </location>
</feature>
<comment type="similarity">
    <text evidence="2">Belongs to the AB hydrolase superfamily. Epoxide hydrolase family.</text>
</comment>
<sequence length="366" mass="40971">MVSLQVLLAILSLASDAVAAHSPFNPREYAKKVVSCPAINRAENAKVDIELHYVDINAKAEKTLLLLHGWPSLWASWKYQIQEFQDDYHIIAPDLRGFGPSTHPGDVKSSGTMPDLVGDLLCILEHAGSPKAIAMGHDWGAQLAYEAARERPDVFTAVVGITIPYMPAAGPRVPTEVLATAHPRLTYQLFFDRQTSAATAELDRDVRRTLRGILRDVASPPPASFLTSPDTFLGAWDGVDEIPPIPFFSKEEEDYWVEQYSISGFKYTFQFYTEENHFASWKFANEQGNHTIHQPILSILPTEDPVANMELAAKLLHSFDFLPNHTLHTLPTAHWTQLESPAEVNGIIRKWLTELDIKQGHTRDEL</sequence>
<evidence type="ECO:0000256" key="2">
    <source>
        <dbReference type="ARBA" id="ARBA00038334"/>
    </source>
</evidence>
<feature type="domain" description="AB hydrolase-1" evidence="4">
    <location>
        <begin position="63"/>
        <end position="341"/>
    </location>
</feature>
<evidence type="ECO:0000256" key="3">
    <source>
        <dbReference type="SAM" id="SignalP"/>
    </source>
</evidence>
<reference evidence="5" key="2">
    <citation type="journal article" date="2020" name="Nat. Commun.">
        <title>Large-scale genome sequencing of mycorrhizal fungi provides insights into the early evolution of symbiotic traits.</title>
        <authorList>
            <person name="Miyauchi S."/>
            <person name="Kiss E."/>
            <person name="Kuo A."/>
            <person name="Drula E."/>
            <person name="Kohler A."/>
            <person name="Sanchez-Garcia M."/>
            <person name="Morin E."/>
            <person name="Andreopoulos B."/>
            <person name="Barry K.W."/>
            <person name="Bonito G."/>
            <person name="Buee M."/>
            <person name="Carver A."/>
            <person name="Chen C."/>
            <person name="Cichocki N."/>
            <person name="Clum A."/>
            <person name="Culley D."/>
            <person name="Crous P.W."/>
            <person name="Fauchery L."/>
            <person name="Girlanda M."/>
            <person name="Hayes R.D."/>
            <person name="Keri Z."/>
            <person name="LaButti K."/>
            <person name="Lipzen A."/>
            <person name="Lombard V."/>
            <person name="Magnuson J."/>
            <person name="Maillard F."/>
            <person name="Murat C."/>
            <person name="Nolan M."/>
            <person name="Ohm R.A."/>
            <person name="Pangilinan J."/>
            <person name="Pereira M.F."/>
            <person name="Perotto S."/>
            <person name="Peter M."/>
            <person name="Pfister S."/>
            <person name="Riley R."/>
            <person name="Sitrit Y."/>
            <person name="Stielow J.B."/>
            <person name="Szollosi G."/>
            <person name="Zifcakova L."/>
            <person name="Stursova M."/>
            <person name="Spatafora J.W."/>
            <person name="Tedersoo L."/>
            <person name="Vaario L.M."/>
            <person name="Yamada A."/>
            <person name="Yan M."/>
            <person name="Wang P."/>
            <person name="Xu J."/>
            <person name="Bruns T."/>
            <person name="Baldrian P."/>
            <person name="Vilgalys R."/>
            <person name="Dunand C."/>
            <person name="Henrissat B."/>
            <person name="Grigoriev I.V."/>
            <person name="Hibbett D."/>
            <person name="Nagy L.G."/>
            <person name="Martin F.M."/>
        </authorList>
    </citation>
    <scope>NUCLEOTIDE SEQUENCE</scope>
    <source>
        <strain evidence="5">Prilba</strain>
    </source>
</reference>
<evidence type="ECO:0000313" key="6">
    <source>
        <dbReference type="Proteomes" id="UP000759537"/>
    </source>
</evidence>
<dbReference type="InterPro" id="IPR000073">
    <property type="entry name" value="AB_hydrolase_1"/>
</dbReference>
<organism evidence="5 6">
    <name type="scientific">Russula ochroleuca</name>
    <dbReference type="NCBI Taxonomy" id="152965"/>
    <lineage>
        <taxon>Eukaryota</taxon>
        <taxon>Fungi</taxon>
        <taxon>Dikarya</taxon>
        <taxon>Basidiomycota</taxon>
        <taxon>Agaricomycotina</taxon>
        <taxon>Agaricomycetes</taxon>
        <taxon>Russulales</taxon>
        <taxon>Russulaceae</taxon>
        <taxon>Russula</taxon>
    </lineage>
</organism>
<dbReference type="Pfam" id="PF00561">
    <property type="entry name" value="Abhydrolase_1"/>
    <property type="match status" value="1"/>
</dbReference>
<dbReference type="PRINTS" id="PR00412">
    <property type="entry name" value="EPOXHYDRLASE"/>
</dbReference>
<evidence type="ECO:0000259" key="4">
    <source>
        <dbReference type="Pfam" id="PF00561"/>
    </source>
</evidence>
<reference evidence="5" key="1">
    <citation type="submission" date="2019-10" db="EMBL/GenBank/DDBJ databases">
        <authorList>
            <consortium name="DOE Joint Genome Institute"/>
            <person name="Kuo A."/>
            <person name="Miyauchi S."/>
            <person name="Kiss E."/>
            <person name="Drula E."/>
            <person name="Kohler A."/>
            <person name="Sanchez-Garcia M."/>
            <person name="Andreopoulos B."/>
            <person name="Barry K.W."/>
            <person name="Bonito G."/>
            <person name="Buee M."/>
            <person name="Carver A."/>
            <person name="Chen C."/>
            <person name="Cichocki N."/>
            <person name="Clum A."/>
            <person name="Culley D."/>
            <person name="Crous P.W."/>
            <person name="Fauchery L."/>
            <person name="Girlanda M."/>
            <person name="Hayes R."/>
            <person name="Keri Z."/>
            <person name="LaButti K."/>
            <person name="Lipzen A."/>
            <person name="Lombard V."/>
            <person name="Magnuson J."/>
            <person name="Maillard F."/>
            <person name="Morin E."/>
            <person name="Murat C."/>
            <person name="Nolan M."/>
            <person name="Ohm R."/>
            <person name="Pangilinan J."/>
            <person name="Pereira M."/>
            <person name="Perotto S."/>
            <person name="Peter M."/>
            <person name="Riley R."/>
            <person name="Sitrit Y."/>
            <person name="Stielow B."/>
            <person name="Szollosi G."/>
            <person name="Zifcakova L."/>
            <person name="Stursova M."/>
            <person name="Spatafora J.W."/>
            <person name="Tedersoo L."/>
            <person name="Vaario L.-M."/>
            <person name="Yamada A."/>
            <person name="Yan M."/>
            <person name="Wang P."/>
            <person name="Xu J."/>
            <person name="Bruns T."/>
            <person name="Baldrian P."/>
            <person name="Vilgalys R."/>
            <person name="Henrissat B."/>
            <person name="Grigoriev I.V."/>
            <person name="Hibbett D."/>
            <person name="Nagy L.G."/>
            <person name="Martin F.M."/>
        </authorList>
    </citation>
    <scope>NUCLEOTIDE SEQUENCE</scope>
    <source>
        <strain evidence="5">Prilba</strain>
    </source>
</reference>
<dbReference type="Gene3D" id="3.40.50.1820">
    <property type="entry name" value="alpha/beta hydrolase"/>
    <property type="match status" value="1"/>
</dbReference>